<evidence type="ECO:0000313" key="2">
    <source>
        <dbReference type="Proteomes" id="UP000054217"/>
    </source>
</evidence>
<accession>A0A0C3N5W6</accession>
<dbReference type="Proteomes" id="UP000054217">
    <property type="component" value="Unassembled WGS sequence"/>
</dbReference>
<proteinExistence type="predicted"/>
<evidence type="ECO:0000313" key="1">
    <source>
        <dbReference type="EMBL" id="KIN96464.1"/>
    </source>
</evidence>
<feature type="non-terminal residue" evidence="1">
    <location>
        <position position="63"/>
    </location>
</feature>
<dbReference type="AlphaFoldDB" id="A0A0C3N5W6"/>
<gene>
    <name evidence="1" type="ORF">M404DRAFT_1006734</name>
</gene>
<protein>
    <submittedName>
        <fullName evidence="1">Uncharacterized protein</fullName>
    </submittedName>
</protein>
<keyword evidence="2" id="KW-1185">Reference proteome</keyword>
<reference evidence="1 2" key="1">
    <citation type="submission" date="2014-04" db="EMBL/GenBank/DDBJ databases">
        <authorList>
            <consortium name="DOE Joint Genome Institute"/>
            <person name="Kuo A."/>
            <person name="Kohler A."/>
            <person name="Costa M.D."/>
            <person name="Nagy L.G."/>
            <person name="Floudas D."/>
            <person name="Copeland A."/>
            <person name="Barry K.W."/>
            <person name="Cichocki N."/>
            <person name="Veneault-Fourrey C."/>
            <person name="LaButti K."/>
            <person name="Lindquist E.A."/>
            <person name="Lipzen A."/>
            <person name="Lundell T."/>
            <person name="Morin E."/>
            <person name="Murat C."/>
            <person name="Sun H."/>
            <person name="Tunlid A."/>
            <person name="Henrissat B."/>
            <person name="Grigoriev I.V."/>
            <person name="Hibbett D.S."/>
            <person name="Martin F."/>
            <person name="Nordberg H.P."/>
            <person name="Cantor M.N."/>
            <person name="Hua S.X."/>
        </authorList>
    </citation>
    <scope>NUCLEOTIDE SEQUENCE [LARGE SCALE GENOMIC DNA]</scope>
    <source>
        <strain evidence="1 2">Marx 270</strain>
    </source>
</reference>
<dbReference type="OrthoDB" id="2704108at2759"/>
<dbReference type="HOGENOM" id="CLU_2892159_0_0_1"/>
<dbReference type="InParanoid" id="A0A0C3N5W6"/>
<sequence length="63" mass="7264">MVKEVIVIQWLHASFLLRLRPNSLEALSIYNQINFLPPAHFATRRLHLPGTVFSARRLVIQGL</sequence>
<reference evidence="2" key="2">
    <citation type="submission" date="2015-01" db="EMBL/GenBank/DDBJ databases">
        <title>Evolutionary Origins and Diversification of the Mycorrhizal Mutualists.</title>
        <authorList>
            <consortium name="DOE Joint Genome Institute"/>
            <consortium name="Mycorrhizal Genomics Consortium"/>
            <person name="Kohler A."/>
            <person name="Kuo A."/>
            <person name="Nagy L.G."/>
            <person name="Floudas D."/>
            <person name="Copeland A."/>
            <person name="Barry K.W."/>
            <person name="Cichocki N."/>
            <person name="Veneault-Fourrey C."/>
            <person name="LaButti K."/>
            <person name="Lindquist E.A."/>
            <person name="Lipzen A."/>
            <person name="Lundell T."/>
            <person name="Morin E."/>
            <person name="Murat C."/>
            <person name="Riley R."/>
            <person name="Ohm R."/>
            <person name="Sun H."/>
            <person name="Tunlid A."/>
            <person name="Henrissat B."/>
            <person name="Grigoriev I.V."/>
            <person name="Hibbett D.S."/>
            <person name="Martin F."/>
        </authorList>
    </citation>
    <scope>NUCLEOTIDE SEQUENCE [LARGE SCALE GENOMIC DNA]</scope>
    <source>
        <strain evidence="2">Marx 270</strain>
    </source>
</reference>
<organism evidence="1 2">
    <name type="scientific">Pisolithus tinctorius Marx 270</name>
    <dbReference type="NCBI Taxonomy" id="870435"/>
    <lineage>
        <taxon>Eukaryota</taxon>
        <taxon>Fungi</taxon>
        <taxon>Dikarya</taxon>
        <taxon>Basidiomycota</taxon>
        <taxon>Agaricomycotina</taxon>
        <taxon>Agaricomycetes</taxon>
        <taxon>Agaricomycetidae</taxon>
        <taxon>Boletales</taxon>
        <taxon>Sclerodermatineae</taxon>
        <taxon>Pisolithaceae</taxon>
        <taxon>Pisolithus</taxon>
    </lineage>
</organism>
<name>A0A0C3N5W6_PISTI</name>
<dbReference type="EMBL" id="KN832045">
    <property type="protein sequence ID" value="KIN96464.1"/>
    <property type="molecule type" value="Genomic_DNA"/>
</dbReference>